<proteinExistence type="predicted"/>
<dbReference type="GO" id="GO:0019005">
    <property type="term" value="C:SCF ubiquitin ligase complex"/>
    <property type="evidence" value="ECO:0007669"/>
    <property type="project" value="TreeGrafter"/>
</dbReference>
<gene>
    <name evidence="1" type="ORF">TCAL_10198</name>
</gene>
<reference evidence="1 2" key="1">
    <citation type="journal article" date="2018" name="Nat. Ecol. Evol.">
        <title>Genomic signatures of mitonuclear coevolution across populations of Tigriopus californicus.</title>
        <authorList>
            <person name="Barreto F.S."/>
            <person name="Watson E.T."/>
            <person name="Lima T.G."/>
            <person name="Willett C.S."/>
            <person name="Edmands S."/>
            <person name="Li W."/>
            <person name="Burton R.S."/>
        </authorList>
    </citation>
    <scope>NUCLEOTIDE SEQUENCE [LARGE SCALE GENOMIC DNA]</scope>
    <source>
        <strain evidence="1 2">San Diego</strain>
    </source>
</reference>
<evidence type="ECO:0000313" key="1">
    <source>
        <dbReference type="EMBL" id="TRY77283.1"/>
    </source>
</evidence>
<protein>
    <recommendedName>
        <fullName evidence="3">F-box domain-containing protein</fullName>
    </recommendedName>
</protein>
<feature type="non-terminal residue" evidence="1">
    <location>
        <position position="551"/>
    </location>
</feature>
<comment type="caution">
    <text evidence="1">The sequence shown here is derived from an EMBL/GenBank/DDBJ whole genome shotgun (WGS) entry which is preliminary data.</text>
</comment>
<name>A0A553PHX4_TIGCA</name>
<dbReference type="EMBL" id="VCGU01000004">
    <property type="protein sequence ID" value="TRY77283.1"/>
    <property type="molecule type" value="Genomic_DNA"/>
</dbReference>
<dbReference type="GO" id="GO:0031146">
    <property type="term" value="P:SCF-dependent proteasomal ubiquitin-dependent protein catabolic process"/>
    <property type="evidence" value="ECO:0007669"/>
    <property type="project" value="TreeGrafter"/>
</dbReference>
<dbReference type="InterPro" id="IPR032675">
    <property type="entry name" value="LRR_dom_sf"/>
</dbReference>
<dbReference type="InterPro" id="IPR006553">
    <property type="entry name" value="Leu-rich_rpt_Cys-con_subtyp"/>
</dbReference>
<sequence length="551" mass="62434">MPRRKVVPRLKRLAKGQITRMCYQIVQQILSRASRNWSISAGDNSILNSNEDMLNKLIRDLREYLIEGMPHDLGEYVCSTWLTILSLVIKSYEQVPSSATLSFKSEHIFVTARLAEIGAWGGLTKLDLVKVSKQIRSPLYASLGDLTRLQILNLGSGIGNGWLSVGFLNQFYSGVKNLRHLKVFRDRIQVQDLKLFQNDCTNLILTEVLRNCGHSLRAIDVQFSRFVDDASTEAFLTFCPPEQLQELSLSGTGISDPPSTLRLLEHFSCLKRISIENSDRVLRHLSHIRSSRLSSLKYLMVGAESDWSINDKMSLDTPPCQSLQTLSKVCPALESLVIDLRLTPALRVDLQEFTSIQELTLLGGSLSSEQTHEAIHLLGNKLHTLTLVHSENINCFALLRLAKHCERLRSLNLTNCSLHGMDEERTLSQMPTFPWPSLERLTIQFPCDHDTLRYMLLLCPNLRELRLGISTQFSDDTISSVLKSSSLALRKLQTFNVAFSELLTMFGIFHLIHHCPGLFQIQDLSNCSQISAKQVISLRRWTREHNLLLNV</sequence>
<dbReference type="PANTHER" id="PTHR13318">
    <property type="entry name" value="PARTNER OF PAIRED, ISOFORM B-RELATED"/>
    <property type="match status" value="1"/>
</dbReference>
<organism evidence="1 2">
    <name type="scientific">Tigriopus californicus</name>
    <name type="common">Marine copepod</name>
    <dbReference type="NCBI Taxonomy" id="6832"/>
    <lineage>
        <taxon>Eukaryota</taxon>
        <taxon>Metazoa</taxon>
        <taxon>Ecdysozoa</taxon>
        <taxon>Arthropoda</taxon>
        <taxon>Crustacea</taxon>
        <taxon>Multicrustacea</taxon>
        <taxon>Hexanauplia</taxon>
        <taxon>Copepoda</taxon>
        <taxon>Harpacticoida</taxon>
        <taxon>Harpacticidae</taxon>
        <taxon>Tigriopus</taxon>
    </lineage>
</organism>
<dbReference type="STRING" id="6832.A0A553PHX4"/>
<dbReference type="OMA" id="SENINCF"/>
<keyword evidence="2" id="KW-1185">Reference proteome</keyword>
<dbReference type="Gene3D" id="3.80.10.10">
    <property type="entry name" value="Ribonuclease Inhibitor"/>
    <property type="match status" value="2"/>
</dbReference>
<dbReference type="Proteomes" id="UP000318571">
    <property type="component" value="Chromosome 5"/>
</dbReference>
<evidence type="ECO:0000313" key="2">
    <source>
        <dbReference type="Proteomes" id="UP000318571"/>
    </source>
</evidence>
<evidence type="ECO:0008006" key="3">
    <source>
        <dbReference type="Google" id="ProtNLM"/>
    </source>
</evidence>
<dbReference type="SMART" id="SM00367">
    <property type="entry name" value="LRR_CC"/>
    <property type="match status" value="3"/>
</dbReference>
<accession>A0A553PHX4</accession>
<dbReference type="SUPFAM" id="SSF52047">
    <property type="entry name" value="RNI-like"/>
    <property type="match status" value="1"/>
</dbReference>
<dbReference type="AlphaFoldDB" id="A0A553PHX4"/>